<keyword evidence="2" id="KW-0349">Heme</keyword>
<dbReference type="Gene3D" id="3.40.50.1110">
    <property type="entry name" value="SGNH hydrolase"/>
    <property type="match status" value="1"/>
</dbReference>
<evidence type="ECO:0000256" key="6">
    <source>
        <dbReference type="ARBA" id="ARBA00023004"/>
    </source>
</evidence>
<organism evidence="12 13">
    <name type="scientific">Micromonospora olivasterospora</name>
    <dbReference type="NCBI Taxonomy" id="1880"/>
    <lineage>
        <taxon>Bacteria</taxon>
        <taxon>Bacillati</taxon>
        <taxon>Actinomycetota</taxon>
        <taxon>Actinomycetes</taxon>
        <taxon>Micromonosporales</taxon>
        <taxon>Micromonosporaceae</taxon>
        <taxon>Micromonospora</taxon>
    </lineage>
</organism>
<dbReference type="PROSITE" id="PS00086">
    <property type="entry name" value="CYTOCHROME_P450"/>
    <property type="match status" value="1"/>
</dbReference>
<dbReference type="SUPFAM" id="SSF48264">
    <property type="entry name" value="Cytochrome P450"/>
    <property type="match status" value="1"/>
</dbReference>
<reference evidence="12 13" key="1">
    <citation type="submission" date="2019-07" db="EMBL/GenBank/DDBJ databases">
        <title>R&amp;d 2014.</title>
        <authorList>
            <person name="Klenk H.-P."/>
        </authorList>
    </citation>
    <scope>NUCLEOTIDE SEQUENCE [LARGE SCALE GENOMIC DNA]</scope>
    <source>
        <strain evidence="12 13">DSM 43868</strain>
    </source>
</reference>
<evidence type="ECO:0000256" key="10">
    <source>
        <dbReference type="SAM" id="SignalP"/>
    </source>
</evidence>
<evidence type="ECO:0000313" key="12">
    <source>
        <dbReference type="EMBL" id="TWH70067.1"/>
    </source>
</evidence>
<dbReference type="Proteomes" id="UP000319825">
    <property type="component" value="Unassembled WGS sequence"/>
</dbReference>
<keyword evidence="7" id="KW-0503">Monooxygenase</keyword>
<keyword evidence="6" id="KW-0408">Iron</keyword>
<feature type="chain" id="PRO_5038568539" evidence="10">
    <location>
        <begin position="38"/>
        <end position="867"/>
    </location>
</feature>
<feature type="domain" description="SGNH hydrolase-type esterase" evidence="11">
    <location>
        <begin position="228"/>
        <end position="429"/>
    </location>
</feature>
<keyword evidence="3" id="KW-0479">Metal-binding</keyword>
<gene>
    <name evidence="12" type="ORF">JD77_05086</name>
</gene>
<dbReference type="InterPro" id="IPR017972">
    <property type="entry name" value="Cyt_P450_CS"/>
</dbReference>
<name>A0A562IGE1_MICOL</name>
<comment type="pathway">
    <text evidence="9">Antibiotic biosynthesis; mycinamicin biosynthesis.</text>
</comment>
<accession>A0A562IGE1</accession>
<keyword evidence="4" id="KW-0521">NADP</keyword>
<feature type="signal peptide" evidence="10">
    <location>
        <begin position="1"/>
        <end position="37"/>
    </location>
</feature>
<dbReference type="GO" id="GO:0020037">
    <property type="term" value="F:heme binding"/>
    <property type="evidence" value="ECO:0007669"/>
    <property type="project" value="InterPro"/>
</dbReference>
<dbReference type="InterPro" id="IPR001128">
    <property type="entry name" value="Cyt_P450"/>
</dbReference>
<evidence type="ECO:0000256" key="7">
    <source>
        <dbReference type="ARBA" id="ARBA00023033"/>
    </source>
</evidence>
<evidence type="ECO:0000259" key="11">
    <source>
        <dbReference type="Pfam" id="PF13472"/>
    </source>
</evidence>
<sequence length="867" mass="94068">MSTPKKWHIMTAPKRWQLIAAATTALVVGAPALVATAGPDTGERRDAPVWAGSWAAAVTRGNTVGLTNTGLNNQSIRMIVHTTVGGPRLRVRLSNLYGEQAVKVGRATIARPDASTPDDLSDVDAGSVRELAFDGSASAAMNRGAELLSDPLDFPVGEQEDLVVTLYFPVLTGPVTFHGTNRQTTFIGATDLTGSAAGTGFTIRPNCCWMFLSGIDVERRHSPGAVVVLGDSIGDGNGSTVNANKRWPDLLADRLIDARPEVRTPGVLNLSLGGSRLNHEGTEPGTGGFPGYHELGPNALARLNEDVFPQTGVRTVVTHLGINDIWMTGDSAEAIIASLRQINRQVKARGLTSLVATLTPYEGHGNPGVWTPEKEATRQAVNAYLRGSDEFDGVLDFDQVLRDPAQPSRLLPAYDSGDHIHPNDLGNQALADAVPLRLLGLTPSGRRGPRRPDIRFLGRKRHVDVEKLLSGLYSDEGRQNPYPFYAALHELGPIRELPNRPEHSTVSAVAGGYDVLDQLLRDPEWYKQSPPGWEDEEILRTFNSSMMFINPPDHTRMRAVFAKTFTPRRLGELEPVIVRVTDAMLDRMAEAGAGGAELDFVADFAYPIPALVMAEFIGLPEADLPWYRQRVDWIDEFMDVAGKTPERLARANTAAAELRGYYRELIADRRRRPGEDLISGLVEALDGGGVDLTEEELISNLIVLFNASFVTTVYMFSNGLPLLLAHPEVVAALPGDDELTRGCVDEVLRMEAPVHFLARAAPRDTVLHGVPVAKDENVLMLIAAANRDPARFPGPDRFDPRRGGPPSLAFGVGLHFCLGSAVSRLEGRLALPRLFARFPKLQVTEKPVYSGSLFLRGIDTMSVTTGG</sequence>
<dbReference type="InterPro" id="IPR036514">
    <property type="entry name" value="SGNH_hydro_sf"/>
</dbReference>
<dbReference type="CDD" id="cd01830">
    <property type="entry name" value="XynE_like"/>
    <property type="match status" value="1"/>
</dbReference>
<evidence type="ECO:0000256" key="4">
    <source>
        <dbReference type="ARBA" id="ARBA00022857"/>
    </source>
</evidence>
<keyword evidence="13" id="KW-1185">Reference proteome</keyword>
<dbReference type="EMBL" id="VLKE01000001">
    <property type="protein sequence ID" value="TWH70067.1"/>
    <property type="molecule type" value="Genomic_DNA"/>
</dbReference>
<evidence type="ECO:0000256" key="8">
    <source>
        <dbReference type="ARBA" id="ARBA00023194"/>
    </source>
</evidence>
<dbReference type="GO" id="GO:0017000">
    <property type="term" value="P:antibiotic biosynthetic process"/>
    <property type="evidence" value="ECO:0007669"/>
    <property type="project" value="UniProtKB-KW"/>
</dbReference>
<dbReference type="PANTHER" id="PTHR46696">
    <property type="entry name" value="P450, PUTATIVE (EUROFUNG)-RELATED"/>
    <property type="match status" value="1"/>
</dbReference>
<evidence type="ECO:0000256" key="1">
    <source>
        <dbReference type="ARBA" id="ARBA00010617"/>
    </source>
</evidence>
<comment type="similarity">
    <text evidence="1">Belongs to the cytochrome P450 family.</text>
</comment>
<keyword evidence="8" id="KW-0045">Antibiotic biosynthesis</keyword>
<dbReference type="PRINTS" id="PR00359">
    <property type="entry name" value="BP450"/>
</dbReference>
<dbReference type="Pfam" id="PF13472">
    <property type="entry name" value="Lipase_GDSL_2"/>
    <property type="match status" value="1"/>
</dbReference>
<dbReference type="AlphaFoldDB" id="A0A562IGE1"/>
<dbReference type="SUPFAM" id="SSF52266">
    <property type="entry name" value="SGNH hydrolase"/>
    <property type="match status" value="1"/>
</dbReference>
<dbReference type="PANTHER" id="PTHR46696:SF1">
    <property type="entry name" value="CYTOCHROME P450 YJIB-RELATED"/>
    <property type="match status" value="1"/>
</dbReference>
<evidence type="ECO:0000256" key="3">
    <source>
        <dbReference type="ARBA" id="ARBA00022723"/>
    </source>
</evidence>
<keyword evidence="5" id="KW-0560">Oxidoreductase</keyword>
<dbReference type="Pfam" id="PF00067">
    <property type="entry name" value="p450"/>
    <property type="match status" value="1"/>
</dbReference>
<dbReference type="FunFam" id="1.10.630.10:FF:000018">
    <property type="entry name" value="Cytochrome P450 monooxygenase"/>
    <property type="match status" value="1"/>
</dbReference>
<dbReference type="InterPro" id="IPR013830">
    <property type="entry name" value="SGNH_hydro"/>
</dbReference>
<dbReference type="GO" id="GO:0004497">
    <property type="term" value="F:monooxygenase activity"/>
    <property type="evidence" value="ECO:0007669"/>
    <property type="project" value="UniProtKB-KW"/>
</dbReference>
<dbReference type="Gene3D" id="1.10.630.10">
    <property type="entry name" value="Cytochrome P450"/>
    <property type="match status" value="1"/>
</dbReference>
<dbReference type="GO" id="GO:0016705">
    <property type="term" value="F:oxidoreductase activity, acting on paired donors, with incorporation or reduction of molecular oxygen"/>
    <property type="evidence" value="ECO:0007669"/>
    <property type="project" value="InterPro"/>
</dbReference>
<keyword evidence="10" id="KW-0732">Signal</keyword>
<evidence type="ECO:0000313" key="13">
    <source>
        <dbReference type="Proteomes" id="UP000319825"/>
    </source>
</evidence>
<protein>
    <submittedName>
        <fullName evidence="12">Cytochrome P450</fullName>
    </submittedName>
</protein>
<proteinExistence type="inferred from homology"/>
<dbReference type="InterPro" id="IPR036396">
    <property type="entry name" value="Cyt_P450_sf"/>
</dbReference>
<evidence type="ECO:0000256" key="2">
    <source>
        <dbReference type="ARBA" id="ARBA00022617"/>
    </source>
</evidence>
<comment type="caution">
    <text evidence="12">The sequence shown here is derived from an EMBL/GenBank/DDBJ whole genome shotgun (WGS) entry which is preliminary data.</text>
</comment>
<dbReference type="InterPro" id="IPR002397">
    <property type="entry name" value="Cyt_P450_B"/>
</dbReference>
<evidence type="ECO:0000256" key="9">
    <source>
        <dbReference type="ARBA" id="ARBA00060683"/>
    </source>
</evidence>
<dbReference type="GO" id="GO:0005506">
    <property type="term" value="F:iron ion binding"/>
    <property type="evidence" value="ECO:0007669"/>
    <property type="project" value="InterPro"/>
</dbReference>
<evidence type="ECO:0000256" key="5">
    <source>
        <dbReference type="ARBA" id="ARBA00023002"/>
    </source>
</evidence>
<dbReference type="CDD" id="cd20625">
    <property type="entry name" value="CYP164-like"/>
    <property type="match status" value="1"/>
</dbReference>